<evidence type="ECO:0000313" key="4">
    <source>
        <dbReference type="Proteomes" id="UP000478008"/>
    </source>
</evidence>
<feature type="coiled-coil region" evidence="1">
    <location>
        <begin position="148"/>
        <end position="204"/>
    </location>
</feature>
<gene>
    <name evidence="3" type="ORF">DEBR0S4_07184G</name>
</gene>
<organism evidence="3 4">
    <name type="scientific">Dekkera bruxellensis</name>
    <name type="common">Brettanomyces custersii</name>
    <dbReference type="NCBI Taxonomy" id="5007"/>
    <lineage>
        <taxon>Eukaryota</taxon>
        <taxon>Fungi</taxon>
        <taxon>Dikarya</taxon>
        <taxon>Ascomycota</taxon>
        <taxon>Saccharomycotina</taxon>
        <taxon>Pichiomycetes</taxon>
        <taxon>Pichiales</taxon>
        <taxon>Pichiaceae</taxon>
        <taxon>Brettanomyces</taxon>
    </lineage>
</organism>
<accession>A0A7D9H3S8</accession>
<dbReference type="EMBL" id="CABFWN010000004">
    <property type="protein sequence ID" value="VUG18969.1"/>
    <property type="molecule type" value="Genomic_DNA"/>
</dbReference>
<protein>
    <submittedName>
        <fullName evidence="3">DEBR0S4_07184g1_1</fullName>
    </submittedName>
</protein>
<feature type="compositionally biased region" description="Basic and acidic residues" evidence="2">
    <location>
        <begin position="67"/>
        <end position="88"/>
    </location>
</feature>
<dbReference type="AlphaFoldDB" id="A0A7D9H3S8"/>
<reference evidence="3 4" key="1">
    <citation type="submission" date="2019-07" db="EMBL/GenBank/DDBJ databases">
        <authorList>
            <person name="Friedrich A."/>
            <person name="Schacherer J."/>
        </authorList>
    </citation>
    <scope>NUCLEOTIDE SEQUENCE [LARGE SCALE GENOMIC DNA]</scope>
</reference>
<sequence length="232" mass="26938">MNEELDNSLQLEQFTQVKSLLNRLLQSLDDENHEKAKIDSNIVKLCKQEKIDPDTMLQAKADGVEGELEHGNGKLEHENGKLEHGNGKLEHENGKLEHVCDKVEYNNDISESKHGELPLGNDAIERENSLRCQRDLLLSRLQREKYLSKQYEDLLRRHEKLMRIINNNLNNRMKLEQGANASYNAEAERQLRNYAESIKRMRQVCCDYNDEYGGARERLCATTKEFNKALNE</sequence>
<evidence type="ECO:0000313" key="3">
    <source>
        <dbReference type="EMBL" id="VUG18969.1"/>
    </source>
</evidence>
<keyword evidence="1" id="KW-0175">Coiled coil</keyword>
<feature type="region of interest" description="Disordered" evidence="2">
    <location>
        <begin position="64"/>
        <end position="88"/>
    </location>
</feature>
<dbReference type="Proteomes" id="UP000478008">
    <property type="component" value="Unassembled WGS sequence"/>
</dbReference>
<proteinExistence type="predicted"/>
<evidence type="ECO:0000256" key="2">
    <source>
        <dbReference type="SAM" id="MobiDB-lite"/>
    </source>
</evidence>
<evidence type="ECO:0000256" key="1">
    <source>
        <dbReference type="SAM" id="Coils"/>
    </source>
</evidence>
<name>A0A7D9H3S8_DEKBR</name>
<keyword evidence="4" id="KW-1185">Reference proteome</keyword>